<proteinExistence type="predicted"/>
<name>A2G0X7_TRIV3</name>
<accession>A2G0X7</accession>
<dbReference type="EMBL" id="DS114224">
    <property type="protein sequence ID" value="EAX89201.1"/>
    <property type="molecule type" value="Genomic_DNA"/>
</dbReference>
<dbReference type="PANTHER" id="PTHR44207:SF1">
    <property type="entry name" value="SURFACE ANTIGEN BSPA-LIKE"/>
    <property type="match status" value="1"/>
</dbReference>
<dbReference type="Proteomes" id="UP000001542">
    <property type="component" value="Unassembled WGS sequence"/>
</dbReference>
<gene>
    <name evidence="1" type="ORF">TVAG_291260</name>
</gene>
<protein>
    <submittedName>
        <fullName evidence="1">Uncharacterized protein</fullName>
    </submittedName>
</protein>
<dbReference type="RefSeq" id="XP_001302131.1">
    <property type="nucleotide sequence ID" value="XM_001302130.1"/>
</dbReference>
<organism evidence="1 2">
    <name type="scientific">Trichomonas vaginalis (strain ATCC PRA-98 / G3)</name>
    <dbReference type="NCBI Taxonomy" id="412133"/>
    <lineage>
        <taxon>Eukaryota</taxon>
        <taxon>Metamonada</taxon>
        <taxon>Parabasalia</taxon>
        <taxon>Trichomonadida</taxon>
        <taxon>Trichomonadidae</taxon>
        <taxon>Trichomonas</taxon>
    </lineage>
</organism>
<dbReference type="VEuPathDB" id="TrichDB:TVAGG3_0851930"/>
<dbReference type="SMR" id="A2G0X7"/>
<evidence type="ECO:0000313" key="1">
    <source>
        <dbReference type="EMBL" id="EAX89201.1"/>
    </source>
</evidence>
<dbReference type="KEGG" id="tva:4746869"/>
<dbReference type="PANTHER" id="PTHR44207">
    <property type="entry name" value="SURFACE ANTIGEN BSPA-LIKE-RELATED"/>
    <property type="match status" value="1"/>
</dbReference>
<keyword evidence="2" id="KW-1185">Reference proteome</keyword>
<dbReference type="InParanoid" id="A2G0X7"/>
<reference evidence="1" key="2">
    <citation type="journal article" date="2007" name="Science">
        <title>Draft genome sequence of the sexually transmitted pathogen Trichomonas vaginalis.</title>
        <authorList>
            <person name="Carlton J.M."/>
            <person name="Hirt R.P."/>
            <person name="Silva J.C."/>
            <person name="Delcher A.L."/>
            <person name="Schatz M."/>
            <person name="Zhao Q."/>
            <person name="Wortman J.R."/>
            <person name="Bidwell S.L."/>
            <person name="Alsmark U.C.M."/>
            <person name="Besteiro S."/>
            <person name="Sicheritz-Ponten T."/>
            <person name="Noel C.J."/>
            <person name="Dacks J.B."/>
            <person name="Foster P.G."/>
            <person name="Simillion C."/>
            <person name="Van de Peer Y."/>
            <person name="Miranda-Saavedra D."/>
            <person name="Barton G.J."/>
            <person name="Westrop G.D."/>
            <person name="Mueller S."/>
            <person name="Dessi D."/>
            <person name="Fiori P.L."/>
            <person name="Ren Q."/>
            <person name="Paulsen I."/>
            <person name="Zhang H."/>
            <person name="Bastida-Corcuera F.D."/>
            <person name="Simoes-Barbosa A."/>
            <person name="Brown M.T."/>
            <person name="Hayes R.D."/>
            <person name="Mukherjee M."/>
            <person name="Okumura C.Y."/>
            <person name="Schneider R."/>
            <person name="Smith A.J."/>
            <person name="Vanacova S."/>
            <person name="Villalvazo M."/>
            <person name="Haas B.J."/>
            <person name="Pertea M."/>
            <person name="Feldblyum T.V."/>
            <person name="Utterback T.R."/>
            <person name="Shu C.L."/>
            <person name="Osoegawa K."/>
            <person name="de Jong P.J."/>
            <person name="Hrdy I."/>
            <person name="Horvathova L."/>
            <person name="Zubacova Z."/>
            <person name="Dolezal P."/>
            <person name="Malik S.B."/>
            <person name="Logsdon J.M. Jr."/>
            <person name="Henze K."/>
            <person name="Gupta A."/>
            <person name="Wang C.C."/>
            <person name="Dunne R.L."/>
            <person name="Upcroft J.A."/>
            <person name="Upcroft P."/>
            <person name="White O."/>
            <person name="Salzberg S.L."/>
            <person name="Tang P."/>
            <person name="Chiu C.-H."/>
            <person name="Lee Y.-S."/>
            <person name="Embley T.M."/>
            <person name="Coombs G.H."/>
            <person name="Mottram J.C."/>
            <person name="Tachezy J."/>
            <person name="Fraser-Liggett C.M."/>
            <person name="Johnson P.J."/>
        </authorList>
    </citation>
    <scope>NUCLEOTIDE SEQUENCE [LARGE SCALE GENOMIC DNA]</scope>
    <source>
        <strain evidence="1">G3</strain>
    </source>
</reference>
<reference evidence="1" key="1">
    <citation type="submission" date="2006-10" db="EMBL/GenBank/DDBJ databases">
        <authorList>
            <person name="Amadeo P."/>
            <person name="Zhao Q."/>
            <person name="Wortman J."/>
            <person name="Fraser-Liggett C."/>
            <person name="Carlton J."/>
        </authorList>
    </citation>
    <scope>NUCLEOTIDE SEQUENCE</scope>
    <source>
        <strain evidence="1">G3</strain>
    </source>
</reference>
<dbReference type="VEuPathDB" id="TrichDB:TVAG_291260"/>
<sequence length="216" mass="24784">METELHQNYEYIGAHVKDYLIDNKLFSLFEMDEIEKIFDYTTFTADDYISFLEQSQNETPTEQLAIIALKVNVSMNNNQEAISILKSLRNILNLKFFDSLITFLSSSKIQTSISTTNTLNSSHSFALQKPNLGFNLGGLKLPQRPKDDLSRIKELKMSQNNNEIYKFLEELIKQGKQDMIKKACEEGLAEKGDSSFMGKMFFIKHAKKEISNLSNL</sequence>
<dbReference type="AlphaFoldDB" id="A2G0X7"/>
<evidence type="ECO:0000313" key="2">
    <source>
        <dbReference type="Proteomes" id="UP000001542"/>
    </source>
</evidence>